<dbReference type="AlphaFoldDB" id="A0A8W8MI24"/>
<name>A0A8W8MI24_MAGGI</name>
<protein>
    <submittedName>
        <fullName evidence="1">Uncharacterized protein</fullName>
    </submittedName>
</protein>
<proteinExistence type="predicted"/>
<dbReference type="EnsemblMetazoa" id="G33165.1">
    <property type="protein sequence ID" value="G33165.1:cds"/>
    <property type="gene ID" value="G33165"/>
</dbReference>
<dbReference type="Proteomes" id="UP000005408">
    <property type="component" value="Unassembled WGS sequence"/>
</dbReference>
<reference evidence="1" key="1">
    <citation type="submission" date="2022-08" db="UniProtKB">
        <authorList>
            <consortium name="EnsemblMetazoa"/>
        </authorList>
    </citation>
    <scope>IDENTIFICATION</scope>
    <source>
        <strain evidence="1">05x7-T-G4-1.051#20</strain>
    </source>
</reference>
<evidence type="ECO:0000313" key="1">
    <source>
        <dbReference type="EnsemblMetazoa" id="G33165.1:cds"/>
    </source>
</evidence>
<keyword evidence="2" id="KW-1185">Reference proteome</keyword>
<accession>A0A8W8MI24</accession>
<organism evidence="1 2">
    <name type="scientific">Magallana gigas</name>
    <name type="common">Pacific oyster</name>
    <name type="synonym">Crassostrea gigas</name>
    <dbReference type="NCBI Taxonomy" id="29159"/>
    <lineage>
        <taxon>Eukaryota</taxon>
        <taxon>Metazoa</taxon>
        <taxon>Spiralia</taxon>
        <taxon>Lophotrochozoa</taxon>
        <taxon>Mollusca</taxon>
        <taxon>Bivalvia</taxon>
        <taxon>Autobranchia</taxon>
        <taxon>Pteriomorphia</taxon>
        <taxon>Ostreida</taxon>
        <taxon>Ostreoidea</taxon>
        <taxon>Ostreidae</taxon>
        <taxon>Magallana</taxon>
    </lineage>
</organism>
<sequence>MTVGHTAVTLRFSCSRLCFTPETGNTTNLQFHLDKHHGHELNSADKNKSQTAEKKLIQPQITGVQSAIPKIGLSADRKKKLDDLTLKLMIGKVLPISTVYNTHFITLAKELDPSAWELRSVVLHTHQVQGSHTSEKIADGLKETVSTWNLPDPTFADGHSGTSSDVLPKLPSLDSECVVQQGNVACADDEMLDDGVSSAKKMKCSDLEDWFDDVFIVHEDRVSLSVAVEKEKSTYDFFVVLEEGEERKFLSRTGQEFSRFLTTLLNLKNLKTGSKMIISTKKKFSKLPGEVLKTAADSFYATQFNFTMRRGTILKQLPGTDKDVLIRKMGRGHQTVPFS</sequence>
<evidence type="ECO:0000313" key="2">
    <source>
        <dbReference type="Proteomes" id="UP000005408"/>
    </source>
</evidence>